<dbReference type="Pfam" id="PF13692">
    <property type="entry name" value="Glyco_trans_1_4"/>
    <property type="match status" value="1"/>
</dbReference>
<dbReference type="GeneID" id="88085754"/>
<reference evidence="2 4" key="1">
    <citation type="journal article" date="2016" name="Plant Dis.">
        <title>Improved production of propionic acid using genome shuffling.</title>
        <authorList>
            <person name="Luna-Flores C.H."/>
            <person name="Palfreyman R.W."/>
            <person name="Kromer J.O."/>
            <person name="Nielsen L.K."/>
            <person name="Marcellin E."/>
        </authorList>
    </citation>
    <scope>NUCLEOTIDE SEQUENCE [LARGE SCALE GENOMIC DNA]</scope>
    <source>
        <strain evidence="2 4">F3E8</strain>
    </source>
</reference>
<dbReference type="Proteomes" id="UP000178666">
    <property type="component" value="Chromosome"/>
</dbReference>
<dbReference type="Gene3D" id="3.40.50.2000">
    <property type="entry name" value="Glycogen Phosphorylase B"/>
    <property type="match status" value="1"/>
</dbReference>
<evidence type="ECO:0000313" key="2">
    <source>
        <dbReference type="EMBL" id="AOZ45866.1"/>
    </source>
</evidence>
<protein>
    <submittedName>
        <fullName evidence="1">Uncharacterized protein</fullName>
    </submittedName>
</protein>
<organism evidence="1 3">
    <name type="scientific">Acidipropionibacterium acidipropionici</name>
    <dbReference type="NCBI Taxonomy" id="1748"/>
    <lineage>
        <taxon>Bacteria</taxon>
        <taxon>Bacillati</taxon>
        <taxon>Actinomycetota</taxon>
        <taxon>Actinomycetes</taxon>
        <taxon>Propionibacteriales</taxon>
        <taxon>Propionibacteriaceae</taxon>
        <taxon>Acidipropionibacterium</taxon>
    </lineage>
</organism>
<dbReference type="SUPFAM" id="SSF53756">
    <property type="entry name" value="UDP-Glycosyltransferase/glycogen phosphorylase"/>
    <property type="match status" value="1"/>
</dbReference>
<reference evidence="1 3" key="2">
    <citation type="submission" date="2016-02" db="EMBL/GenBank/DDBJ databases">
        <title>Complete Genome Sequence of Propionibacterium acidipropionici ATCC 55737.</title>
        <authorList>
            <person name="Luna Flores C.H."/>
            <person name="Nielsen L.K."/>
            <person name="Marcellin E."/>
        </authorList>
    </citation>
    <scope>NUCLEOTIDE SEQUENCE [LARGE SCALE GENOMIC DNA]</scope>
    <source>
        <strain evidence="1 3">ATCC 55737</strain>
    </source>
</reference>
<keyword evidence="4" id="KW-1185">Reference proteome</keyword>
<dbReference type="KEGG" id="aaci:ASQ49_12130"/>
<evidence type="ECO:0000313" key="3">
    <source>
        <dbReference type="Proteomes" id="UP000075221"/>
    </source>
</evidence>
<dbReference type="EMBL" id="CP014352">
    <property type="protein sequence ID" value="AMS04372.1"/>
    <property type="molecule type" value="Genomic_DNA"/>
</dbReference>
<accession>A0A142KE34</accession>
<evidence type="ECO:0000313" key="1">
    <source>
        <dbReference type="EMBL" id="AMS04372.1"/>
    </source>
</evidence>
<evidence type="ECO:0000313" key="4">
    <source>
        <dbReference type="Proteomes" id="UP000178666"/>
    </source>
</evidence>
<sequence>MRRPRHGSREGFIWFAAQDWWYHNQAHSDFQLMRQVARARPVLVVNSLGLRAPGPRNSTGPGRRILRKLRSMTKFLRRPVPGLPRFHVYSPFMLPVYGSSGVLYRLNARFIRTQVRAAARLAGIRGAPAIGATIPTAWPVVEPMARSSLIFNRSDLQSAFPEADGRWVAGLEAELLAHSDRVLYVSHELMARDRPVVGERAVFIDHGVDLDHFTPDGPVHPEIAEIPGPRIGFFGGIDDYVVDLDLVAATARALPDAHIVLVGDATCPMDALTALPNIHWLGFHDYRDIPSMGRGFDVAIMPWLDNEWIRFANPVKLKEYLALGLPVVTIAYPEVEDWRHVVRAAATADDFIAAVAEALADPGDPEPRLRAVAPFSWSGRARVLMAAATEAH</sequence>
<proteinExistence type="predicted"/>
<dbReference type="OrthoDB" id="9771846at2"/>
<dbReference type="Proteomes" id="UP000075221">
    <property type="component" value="Chromosome"/>
</dbReference>
<name>A0A142KE34_9ACTN</name>
<dbReference type="EMBL" id="CP015970">
    <property type="protein sequence ID" value="AOZ45866.1"/>
    <property type="molecule type" value="Genomic_DNA"/>
</dbReference>
<dbReference type="RefSeq" id="WP_051281669.1">
    <property type="nucleotide sequence ID" value="NZ_CP013126.1"/>
</dbReference>
<dbReference type="AlphaFoldDB" id="A0A142KE34"/>
<gene>
    <name evidence="2" type="ORF">A8L58_03130</name>
    <name evidence="1" type="ORF">AXH35_01665</name>
</gene>